<dbReference type="KEGG" id="ppsc:EHS13_31955"/>
<dbReference type="RefSeq" id="WP_155704272.1">
    <property type="nucleotide sequence ID" value="NZ_CP034235.1"/>
</dbReference>
<protein>
    <submittedName>
        <fullName evidence="5">AraC family transcriptional regulator</fullName>
    </submittedName>
</protein>
<dbReference type="InterPro" id="IPR037923">
    <property type="entry name" value="HTH-like"/>
</dbReference>
<dbReference type="AlphaFoldDB" id="A0A6B8RUP0"/>
<dbReference type="PROSITE" id="PS00041">
    <property type="entry name" value="HTH_ARAC_FAMILY_1"/>
    <property type="match status" value="1"/>
</dbReference>
<keyword evidence="2" id="KW-0238">DNA-binding</keyword>
<dbReference type="EMBL" id="CP034235">
    <property type="protein sequence ID" value="QGQ99163.1"/>
    <property type="molecule type" value="Genomic_DNA"/>
</dbReference>
<dbReference type="SMART" id="SM00342">
    <property type="entry name" value="HTH_ARAC"/>
    <property type="match status" value="1"/>
</dbReference>
<name>A0A6B8RUP0_9BACL</name>
<dbReference type="PANTHER" id="PTHR43280">
    <property type="entry name" value="ARAC-FAMILY TRANSCRIPTIONAL REGULATOR"/>
    <property type="match status" value="1"/>
</dbReference>
<dbReference type="Proteomes" id="UP000426246">
    <property type="component" value="Chromosome"/>
</dbReference>
<dbReference type="SUPFAM" id="SSF51215">
    <property type="entry name" value="Regulatory protein AraC"/>
    <property type="match status" value="1"/>
</dbReference>
<evidence type="ECO:0000313" key="6">
    <source>
        <dbReference type="Proteomes" id="UP000426246"/>
    </source>
</evidence>
<dbReference type="GO" id="GO:0043565">
    <property type="term" value="F:sequence-specific DNA binding"/>
    <property type="evidence" value="ECO:0007669"/>
    <property type="project" value="InterPro"/>
</dbReference>
<dbReference type="InterPro" id="IPR003313">
    <property type="entry name" value="AraC-bd"/>
</dbReference>
<gene>
    <name evidence="5" type="ORF">EHS13_31955</name>
</gene>
<dbReference type="Pfam" id="PF02311">
    <property type="entry name" value="AraC_binding"/>
    <property type="match status" value="1"/>
</dbReference>
<dbReference type="GO" id="GO:0003700">
    <property type="term" value="F:DNA-binding transcription factor activity"/>
    <property type="evidence" value="ECO:0007669"/>
    <property type="project" value="InterPro"/>
</dbReference>
<evidence type="ECO:0000256" key="2">
    <source>
        <dbReference type="ARBA" id="ARBA00023125"/>
    </source>
</evidence>
<keyword evidence="3" id="KW-0804">Transcription</keyword>
<evidence type="ECO:0000256" key="3">
    <source>
        <dbReference type="ARBA" id="ARBA00023163"/>
    </source>
</evidence>
<dbReference type="InterPro" id="IPR014710">
    <property type="entry name" value="RmlC-like_jellyroll"/>
</dbReference>
<evidence type="ECO:0000259" key="4">
    <source>
        <dbReference type="PROSITE" id="PS01124"/>
    </source>
</evidence>
<proteinExistence type="predicted"/>
<evidence type="ECO:0000313" key="5">
    <source>
        <dbReference type="EMBL" id="QGQ99163.1"/>
    </source>
</evidence>
<dbReference type="InterPro" id="IPR018060">
    <property type="entry name" value="HTH_AraC"/>
</dbReference>
<dbReference type="Gene3D" id="1.10.10.60">
    <property type="entry name" value="Homeodomain-like"/>
    <property type="match status" value="2"/>
</dbReference>
<sequence length="309" mass="36600">MAKVPVKKLDFLNLAPYVRYVQVYNSNEEYKVPPRVIYDHEIVFMLSGKFVHYLDGIRYEQQAGDVFFLRPHVKHSTNIIKGENISYYAVHFDLEYMGEQLDFSAIDVYANVDYQHIDYVPIEEELSERPVIELSEVMFPSLIQAREPLLYIQAFREMHDIFNEKLFGYHLFLRAHLLRILGYMVRDVTTPYGVRKEFSHRTEITEAIQYMYEHYKEELDFNNIPQAKYLSPNYFRSLFKEATGKTPLELLTFLRIEQAKSLMQEGKHSVGDICYSVGYQDIHYFSKLFKKMEGMSPKHYIDSLNVLKS</sequence>
<dbReference type="SUPFAM" id="SSF46689">
    <property type="entry name" value="Homeodomain-like"/>
    <property type="match status" value="2"/>
</dbReference>
<keyword evidence="1" id="KW-0805">Transcription regulation</keyword>
<feature type="domain" description="HTH araC/xylS-type" evidence="4">
    <location>
        <begin position="205"/>
        <end position="303"/>
    </location>
</feature>
<organism evidence="5 6">
    <name type="scientific">Paenibacillus psychroresistens</name>
    <dbReference type="NCBI Taxonomy" id="1778678"/>
    <lineage>
        <taxon>Bacteria</taxon>
        <taxon>Bacillati</taxon>
        <taxon>Bacillota</taxon>
        <taxon>Bacilli</taxon>
        <taxon>Bacillales</taxon>
        <taxon>Paenibacillaceae</taxon>
        <taxon>Paenibacillus</taxon>
    </lineage>
</organism>
<dbReference type="InterPro" id="IPR018062">
    <property type="entry name" value="HTH_AraC-typ_CS"/>
</dbReference>
<reference evidence="6" key="1">
    <citation type="submission" date="2018-11" db="EMBL/GenBank/DDBJ databases">
        <title>Complete genome sequence of Paenibacillus sp. ML311-T8.</title>
        <authorList>
            <person name="Nam Y.-D."/>
            <person name="Kang J."/>
            <person name="Chung W.-H."/>
            <person name="Park Y.S."/>
        </authorList>
    </citation>
    <scope>NUCLEOTIDE SEQUENCE [LARGE SCALE GENOMIC DNA]</scope>
    <source>
        <strain evidence="6">ML311-T8</strain>
    </source>
</reference>
<dbReference type="Pfam" id="PF12833">
    <property type="entry name" value="HTH_18"/>
    <property type="match status" value="1"/>
</dbReference>
<evidence type="ECO:0000256" key="1">
    <source>
        <dbReference type="ARBA" id="ARBA00023015"/>
    </source>
</evidence>
<dbReference type="PROSITE" id="PS01124">
    <property type="entry name" value="HTH_ARAC_FAMILY_2"/>
    <property type="match status" value="1"/>
</dbReference>
<dbReference type="InterPro" id="IPR009057">
    <property type="entry name" value="Homeodomain-like_sf"/>
</dbReference>
<dbReference type="OrthoDB" id="625043at2"/>
<dbReference type="PANTHER" id="PTHR43280:SF28">
    <property type="entry name" value="HTH-TYPE TRANSCRIPTIONAL ACTIVATOR RHAS"/>
    <property type="match status" value="1"/>
</dbReference>
<dbReference type="Gene3D" id="2.60.120.10">
    <property type="entry name" value="Jelly Rolls"/>
    <property type="match status" value="1"/>
</dbReference>
<accession>A0A6B8RUP0</accession>
<keyword evidence="6" id="KW-1185">Reference proteome</keyword>